<dbReference type="Gene3D" id="3.60.140.10">
    <property type="entry name" value="CNF1/YfiH-like putative cysteine hydrolases"/>
    <property type="match status" value="1"/>
</dbReference>
<evidence type="ECO:0000313" key="12">
    <source>
        <dbReference type="EMBL" id="MDC4239148.1"/>
    </source>
</evidence>
<evidence type="ECO:0000256" key="3">
    <source>
        <dbReference type="ARBA" id="ARBA00007353"/>
    </source>
</evidence>
<dbReference type="GO" id="GO:0005507">
    <property type="term" value="F:copper ion binding"/>
    <property type="evidence" value="ECO:0007669"/>
    <property type="project" value="TreeGrafter"/>
</dbReference>
<comment type="similarity">
    <text evidence="3 11">Belongs to the purine nucleoside phosphorylase YfiH/LACC1 family.</text>
</comment>
<accession>A0A9X3XH67</accession>
<evidence type="ECO:0000256" key="6">
    <source>
        <dbReference type="ARBA" id="ARBA00022801"/>
    </source>
</evidence>
<keyword evidence="13" id="KW-1185">Reference proteome</keyword>
<name>A0A9X3XH67_9CLOT</name>
<organism evidence="12 13">
    <name type="scientific">Clostridium tertium</name>
    <dbReference type="NCBI Taxonomy" id="1559"/>
    <lineage>
        <taxon>Bacteria</taxon>
        <taxon>Bacillati</taxon>
        <taxon>Bacillota</taxon>
        <taxon>Clostridia</taxon>
        <taxon>Eubacteriales</taxon>
        <taxon>Clostridiaceae</taxon>
        <taxon>Clostridium</taxon>
    </lineage>
</organism>
<dbReference type="AlphaFoldDB" id="A0A9X3XH67"/>
<keyword evidence="6" id="KW-0378">Hydrolase</keyword>
<dbReference type="PANTHER" id="PTHR30616">
    <property type="entry name" value="UNCHARACTERIZED PROTEIN YFIH"/>
    <property type="match status" value="1"/>
</dbReference>
<gene>
    <name evidence="12" type="primary">pgeF</name>
    <name evidence="12" type="ORF">NE398_03030</name>
</gene>
<dbReference type="InterPro" id="IPR011324">
    <property type="entry name" value="Cytotoxic_necrot_fac-like_cat"/>
</dbReference>
<dbReference type="PANTHER" id="PTHR30616:SF2">
    <property type="entry name" value="PURINE NUCLEOSIDE PHOSPHORYLASE LACC1"/>
    <property type="match status" value="1"/>
</dbReference>
<evidence type="ECO:0000256" key="9">
    <source>
        <dbReference type="ARBA" id="ARBA00048968"/>
    </source>
</evidence>
<evidence type="ECO:0000256" key="5">
    <source>
        <dbReference type="ARBA" id="ARBA00022723"/>
    </source>
</evidence>
<dbReference type="InterPro" id="IPR038371">
    <property type="entry name" value="Cu_polyphenol_OxRdtase_sf"/>
</dbReference>
<comment type="function">
    <text evidence="2">Purine nucleoside enzyme that catalyzes the phosphorolysis of adenosine and inosine nucleosides, yielding D-ribose 1-phosphate and the respective free bases, adenine and hypoxanthine. Also catalyzes the phosphorolysis of S-methyl-5'-thioadenosine into adenine and S-methyl-5-thio-alpha-D-ribose 1-phosphate. Also has adenosine deaminase activity.</text>
</comment>
<comment type="catalytic activity">
    <reaction evidence="10">
        <text>S-methyl-5'-thioadenosine + phosphate = 5-(methylsulfanyl)-alpha-D-ribose 1-phosphate + adenine</text>
        <dbReference type="Rhea" id="RHEA:11852"/>
        <dbReference type="ChEBI" id="CHEBI:16708"/>
        <dbReference type="ChEBI" id="CHEBI:17509"/>
        <dbReference type="ChEBI" id="CHEBI:43474"/>
        <dbReference type="ChEBI" id="CHEBI:58533"/>
        <dbReference type="EC" id="2.4.2.28"/>
    </reaction>
    <physiologicalReaction direction="left-to-right" evidence="10">
        <dbReference type="Rhea" id="RHEA:11853"/>
    </physiologicalReaction>
</comment>
<dbReference type="EMBL" id="JAMRYU010000002">
    <property type="protein sequence ID" value="MDC4239148.1"/>
    <property type="molecule type" value="Genomic_DNA"/>
</dbReference>
<protein>
    <recommendedName>
        <fullName evidence="11">Purine nucleoside phosphorylase</fullName>
    </recommendedName>
</protein>
<dbReference type="GO" id="GO:0016787">
    <property type="term" value="F:hydrolase activity"/>
    <property type="evidence" value="ECO:0007669"/>
    <property type="project" value="UniProtKB-KW"/>
</dbReference>
<evidence type="ECO:0000256" key="7">
    <source>
        <dbReference type="ARBA" id="ARBA00022833"/>
    </source>
</evidence>
<keyword evidence="5" id="KW-0479">Metal-binding</keyword>
<evidence type="ECO:0000256" key="10">
    <source>
        <dbReference type="ARBA" id="ARBA00049893"/>
    </source>
</evidence>
<dbReference type="CDD" id="cd16833">
    <property type="entry name" value="YfiH"/>
    <property type="match status" value="1"/>
</dbReference>
<comment type="catalytic activity">
    <reaction evidence="8">
        <text>adenosine + H2O + H(+) = inosine + NH4(+)</text>
        <dbReference type="Rhea" id="RHEA:24408"/>
        <dbReference type="ChEBI" id="CHEBI:15377"/>
        <dbReference type="ChEBI" id="CHEBI:15378"/>
        <dbReference type="ChEBI" id="CHEBI:16335"/>
        <dbReference type="ChEBI" id="CHEBI:17596"/>
        <dbReference type="ChEBI" id="CHEBI:28938"/>
        <dbReference type="EC" id="3.5.4.4"/>
    </reaction>
    <physiologicalReaction direction="left-to-right" evidence="8">
        <dbReference type="Rhea" id="RHEA:24409"/>
    </physiologicalReaction>
</comment>
<dbReference type="Pfam" id="PF02578">
    <property type="entry name" value="Cu-oxidase_4"/>
    <property type="match status" value="1"/>
</dbReference>
<dbReference type="NCBIfam" id="TIGR00726">
    <property type="entry name" value="peptidoglycan editing factor PgeF"/>
    <property type="match status" value="1"/>
</dbReference>
<reference evidence="12" key="1">
    <citation type="submission" date="2022-05" db="EMBL/GenBank/DDBJ databases">
        <title>Draft genome sequence of Clostridium tertium strain CP3 isolated from Peru.</title>
        <authorList>
            <person name="Hurtado R."/>
            <person name="Lima L."/>
            <person name="Sousa T."/>
            <person name="Jaiswal A.K."/>
            <person name="Tiwari S."/>
            <person name="Maturrano L."/>
            <person name="Brenig B."/>
            <person name="Azevedo V."/>
        </authorList>
    </citation>
    <scope>NUCLEOTIDE SEQUENCE</scope>
    <source>
        <strain evidence="12">CP3</strain>
    </source>
</reference>
<comment type="catalytic activity">
    <reaction evidence="1">
        <text>inosine + phosphate = alpha-D-ribose 1-phosphate + hypoxanthine</text>
        <dbReference type="Rhea" id="RHEA:27646"/>
        <dbReference type="ChEBI" id="CHEBI:17368"/>
        <dbReference type="ChEBI" id="CHEBI:17596"/>
        <dbReference type="ChEBI" id="CHEBI:43474"/>
        <dbReference type="ChEBI" id="CHEBI:57720"/>
        <dbReference type="EC" id="2.4.2.1"/>
    </reaction>
    <physiologicalReaction direction="left-to-right" evidence="1">
        <dbReference type="Rhea" id="RHEA:27647"/>
    </physiologicalReaction>
</comment>
<dbReference type="SUPFAM" id="SSF64438">
    <property type="entry name" value="CNF1/YfiH-like putative cysteine hydrolases"/>
    <property type="match status" value="1"/>
</dbReference>
<dbReference type="InterPro" id="IPR003730">
    <property type="entry name" value="Cu_polyphenol_OxRdtase"/>
</dbReference>
<keyword evidence="4" id="KW-0808">Transferase</keyword>
<keyword evidence="7" id="KW-0862">Zinc</keyword>
<comment type="caution">
    <text evidence="12">The sequence shown here is derived from an EMBL/GenBank/DDBJ whole genome shotgun (WGS) entry which is preliminary data.</text>
</comment>
<evidence type="ECO:0000256" key="11">
    <source>
        <dbReference type="RuleBase" id="RU361274"/>
    </source>
</evidence>
<dbReference type="Proteomes" id="UP001141183">
    <property type="component" value="Unassembled WGS sequence"/>
</dbReference>
<evidence type="ECO:0000256" key="4">
    <source>
        <dbReference type="ARBA" id="ARBA00022679"/>
    </source>
</evidence>
<proteinExistence type="inferred from homology"/>
<evidence type="ECO:0000256" key="1">
    <source>
        <dbReference type="ARBA" id="ARBA00000553"/>
    </source>
</evidence>
<dbReference type="RefSeq" id="WP_008678298.1">
    <property type="nucleotide sequence ID" value="NZ_CABKOG010000003.1"/>
</dbReference>
<evidence type="ECO:0000256" key="2">
    <source>
        <dbReference type="ARBA" id="ARBA00003215"/>
    </source>
</evidence>
<comment type="catalytic activity">
    <reaction evidence="9">
        <text>adenosine + phosphate = alpha-D-ribose 1-phosphate + adenine</text>
        <dbReference type="Rhea" id="RHEA:27642"/>
        <dbReference type="ChEBI" id="CHEBI:16335"/>
        <dbReference type="ChEBI" id="CHEBI:16708"/>
        <dbReference type="ChEBI" id="CHEBI:43474"/>
        <dbReference type="ChEBI" id="CHEBI:57720"/>
        <dbReference type="EC" id="2.4.2.1"/>
    </reaction>
    <physiologicalReaction direction="left-to-right" evidence="9">
        <dbReference type="Rhea" id="RHEA:27643"/>
    </physiologicalReaction>
</comment>
<evidence type="ECO:0000256" key="8">
    <source>
        <dbReference type="ARBA" id="ARBA00047989"/>
    </source>
</evidence>
<dbReference type="GO" id="GO:0017061">
    <property type="term" value="F:S-methyl-5-thioadenosine phosphorylase activity"/>
    <property type="evidence" value="ECO:0007669"/>
    <property type="project" value="UniProtKB-EC"/>
</dbReference>
<sequence>MINLSVRDFKLKKDFLVYDLGKIELVFSTAEEDRSFNRNTEYGINNLSSIIKDFNLSDVVYLNQIHSDKIYTYNKDYINIKDEEGDALITKEKNIAIGVFTADCVPIIIVNEKSNIVATIHSGWRGTFNSIASKTLLKMKDEFNIDTNETKVFIGPHIRKCCYEVSEELKEKFIEKIKIDEDKLFDGRYLSMQECILKDLREFGINENNIYSLNLCTHCEENVKLYSYRKSVGTYGRLFSFAFIK</sequence>
<evidence type="ECO:0000313" key="13">
    <source>
        <dbReference type="Proteomes" id="UP001141183"/>
    </source>
</evidence>